<dbReference type="AlphaFoldDB" id="A0A9Q1E1I5"/>
<protein>
    <recommendedName>
        <fullName evidence="4">EF-hand domain-containing protein</fullName>
    </recommendedName>
</protein>
<accession>A0A9Q1E1I5</accession>
<evidence type="ECO:0000256" key="1">
    <source>
        <dbReference type="SAM" id="SignalP"/>
    </source>
</evidence>
<dbReference type="EMBL" id="JAFJMO010000001">
    <property type="protein sequence ID" value="KAJ8287921.1"/>
    <property type="molecule type" value="Genomic_DNA"/>
</dbReference>
<evidence type="ECO:0000313" key="3">
    <source>
        <dbReference type="Proteomes" id="UP001152803"/>
    </source>
</evidence>
<sequence length="105" mass="11546">MARLTILQWGAVVSLLSLLMRQAQGEGIVPAQPLPSFSDVSSGGPLTKTQFLEVISSSQFIGYFPEGVSEELGNELMMGYDKDGDEEINEEEYDEFCDSISISFK</sequence>
<feature type="chain" id="PRO_5040402085" description="EF-hand domain-containing protein" evidence="1">
    <location>
        <begin position="26"/>
        <end position="105"/>
    </location>
</feature>
<reference evidence="2" key="1">
    <citation type="journal article" date="2023" name="Science">
        <title>Genome structures resolve the early diversification of teleost fishes.</title>
        <authorList>
            <person name="Parey E."/>
            <person name="Louis A."/>
            <person name="Montfort J."/>
            <person name="Bouchez O."/>
            <person name="Roques C."/>
            <person name="Iampietro C."/>
            <person name="Lluch J."/>
            <person name="Castinel A."/>
            <person name="Donnadieu C."/>
            <person name="Desvignes T."/>
            <person name="Floi Bucao C."/>
            <person name="Jouanno E."/>
            <person name="Wen M."/>
            <person name="Mejri S."/>
            <person name="Dirks R."/>
            <person name="Jansen H."/>
            <person name="Henkel C."/>
            <person name="Chen W.J."/>
            <person name="Zahm M."/>
            <person name="Cabau C."/>
            <person name="Klopp C."/>
            <person name="Thompson A.W."/>
            <person name="Robinson-Rechavi M."/>
            <person name="Braasch I."/>
            <person name="Lecointre G."/>
            <person name="Bobe J."/>
            <person name="Postlethwait J.H."/>
            <person name="Berthelot C."/>
            <person name="Roest Crollius H."/>
            <person name="Guiguen Y."/>
        </authorList>
    </citation>
    <scope>NUCLEOTIDE SEQUENCE</scope>
    <source>
        <strain evidence="2">Concon-B</strain>
    </source>
</reference>
<name>A0A9Q1E1I5_CONCO</name>
<dbReference type="Proteomes" id="UP001152803">
    <property type="component" value="Unassembled WGS sequence"/>
</dbReference>
<keyword evidence="3" id="KW-1185">Reference proteome</keyword>
<proteinExistence type="predicted"/>
<comment type="caution">
    <text evidence="2">The sequence shown here is derived from an EMBL/GenBank/DDBJ whole genome shotgun (WGS) entry which is preliminary data.</text>
</comment>
<organism evidence="2 3">
    <name type="scientific">Conger conger</name>
    <name type="common">Conger eel</name>
    <name type="synonym">Muraena conger</name>
    <dbReference type="NCBI Taxonomy" id="82655"/>
    <lineage>
        <taxon>Eukaryota</taxon>
        <taxon>Metazoa</taxon>
        <taxon>Chordata</taxon>
        <taxon>Craniata</taxon>
        <taxon>Vertebrata</taxon>
        <taxon>Euteleostomi</taxon>
        <taxon>Actinopterygii</taxon>
        <taxon>Neopterygii</taxon>
        <taxon>Teleostei</taxon>
        <taxon>Anguilliformes</taxon>
        <taxon>Congridae</taxon>
        <taxon>Conger</taxon>
    </lineage>
</organism>
<keyword evidence="1" id="KW-0732">Signal</keyword>
<evidence type="ECO:0000313" key="2">
    <source>
        <dbReference type="EMBL" id="KAJ8287921.1"/>
    </source>
</evidence>
<gene>
    <name evidence="2" type="ORF">COCON_G00005800</name>
</gene>
<dbReference type="InterPro" id="IPR011992">
    <property type="entry name" value="EF-hand-dom_pair"/>
</dbReference>
<feature type="signal peptide" evidence="1">
    <location>
        <begin position="1"/>
        <end position="25"/>
    </location>
</feature>
<dbReference type="SUPFAM" id="SSF47473">
    <property type="entry name" value="EF-hand"/>
    <property type="match status" value="1"/>
</dbReference>
<evidence type="ECO:0008006" key="4">
    <source>
        <dbReference type="Google" id="ProtNLM"/>
    </source>
</evidence>